<feature type="transmembrane region" description="Helical" evidence="1">
    <location>
        <begin position="36"/>
        <end position="56"/>
    </location>
</feature>
<organism evidence="3 4">
    <name type="scientific">Catenovulum maritimum</name>
    <dbReference type="NCBI Taxonomy" id="1513271"/>
    <lineage>
        <taxon>Bacteria</taxon>
        <taxon>Pseudomonadati</taxon>
        <taxon>Pseudomonadota</taxon>
        <taxon>Gammaproteobacteria</taxon>
        <taxon>Alteromonadales</taxon>
        <taxon>Alteromonadaceae</taxon>
        <taxon>Catenovulum</taxon>
    </lineage>
</organism>
<protein>
    <recommendedName>
        <fullName evidence="2">DUF58 domain-containing protein</fullName>
    </recommendedName>
</protein>
<name>A0A0J8GW28_9ALTE</name>
<accession>A0A0J8GW28</accession>
<dbReference type="PANTHER" id="PTHR33608">
    <property type="entry name" value="BLL2464 PROTEIN"/>
    <property type="match status" value="1"/>
</dbReference>
<gene>
    <name evidence="3" type="ORF">XM47_02495</name>
</gene>
<evidence type="ECO:0000256" key="1">
    <source>
        <dbReference type="SAM" id="Phobius"/>
    </source>
</evidence>
<feature type="domain" description="DUF58" evidence="2">
    <location>
        <begin position="206"/>
        <end position="372"/>
    </location>
</feature>
<proteinExistence type="predicted"/>
<sequence>MKRVSFKPSIQLVKLLSGFTLILLFFTLVLDQTNPILELFVSASICFAVVALYDLFTSVKQCRLTVSRQLPNNLSYSHSHQLSLKVENNSNDSIRFKPSDCVPKEFEITGFSDNYQVAENQSIQLNYRLKPLKRGAFSLGPLELSITSKFKLWQTQWQDSDQVDVKVYPNFNRINQSESLKGINNLTTTGLKKLKKRGDGIEFHQLREFRQGDTIRQIDWQATSKRQKLISKEYQEEQNQHIIVMLDAGSKMNLETEIGTHFDAALNALLMLSHTVLKQGDWFSMQSFNLTERWLPAVKGAQNVSRVMNHFYDLHPDESATDYMQAVNNLLLKRSKRSLVLLVTSLNDHDISEILPAIKRLQQHHLVALINIQNVSIHQIINAEIDTESSANQYCAAIELNNLYQFNLARLAKEGVIVVDTQAEFLLPHVVNTYLNVKHSGML</sequence>
<dbReference type="InterPro" id="IPR002881">
    <property type="entry name" value="DUF58"/>
</dbReference>
<feature type="transmembrane region" description="Helical" evidence="1">
    <location>
        <begin position="12"/>
        <end position="30"/>
    </location>
</feature>
<keyword evidence="1" id="KW-0472">Membrane</keyword>
<dbReference type="OrthoDB" id="9812729at2"/>
<keyword evidence="1" id="KW-1133">Transmembrane helix</keyword>
<keyword evidence="4" id="KW-1185">Reference proteome</keyword>
<dbReference type="AlphaFoldDB" id="A0A0J8GW28"/>
<evidence type="ECO:0000259" key="2">
    <source>
        <dbReference type="Pfam" id="PF01882"/>
    </source>
</evidence>
<dbReference type="PANTHER" id="PTHR33608:SF3">
    <property type="entry name" value="SLR2013 PROTEIN"/>
    <property type="match status" value="1"/>
</dbReference>
<comment type="caution">
    <text evidence="3">The sequence shown here is derived from an EMBL/GenBank/DDBJ whole genome shotgun (WGS) entry which is preliminary data.</text>
</comment>
<dbReference type="Proteomes" id="UP000037600">
    <property type="component" value="Unassembled WGS sequence"/>
</dbReference>
<reference evidence="3 4" key="1">
    <citation type="submission" date="2015-04" db="EMBL/GenBank/DDBJ databases">
        <title>Draft Genome Sequence of the Novel Agar-Digesting Marine Bacterium Q1.</title>
        <authorList>
            <person name="Li Y."/>
            <person name="Li D."/>
            <person name="Chen G."/>
            <person name="Du Z."/>
        </authorList>
    </citation>
    <scope>NUCLEOTIDE SEQUENCE [LARGE SCALE GENOMIC DNA]</scope>
    <source>
        <strain evidence="3 4">Q1</strain>
    </source>
</reference>
<dbReference type="RefSeq" id="WP_048689055.1">
    <property type="nucleotide sequence ID" value="NZ_KQ130482.1"/>
</dbReference>
<dbReference type="EMBL" id="LAZL01000002">
    <property type="protein sequence ID" value="KMT66980.1"/>
    <property type="molecule type" value="Genomic_DNA"/>
</dbReference>
<keyword evidence="1" id="KW-0812">Transmembrane</keyword>
<dbReference type="STRING" id="1513271.XM47_02495"/>
<evidence type="ECO:0000313" key="4">
    <source>
        <dbReference type="Proteomes" id="UP000037600"/>
    </source>
</evidence>
<evidence type="ECO:0000313" key="3">
    <source>
        <dbReference type="EMBL" id="KMT66980.1"/>
    </source>
</evidence>
<dbReference type="Pfam" id="PF01882">
    <property type="entry name" value="DUF58"/>
    <property type="match status" value="1"/>
</dbReference>